<evidence type="ECO:0000256" key="1">
    <source>
        <dbReference type="ARBA" id="ARBA00022614"/>
    </source>
</evidence>
<evidence type="ECO:0000256" key="2">
    <source>
        <dbReference type="ARBA" id="ARBA00022737"/>
    </source>
</evidence>
<dbReference type="STRING" id="1122997.GCA_000425285_02605"/>
<reference evidence="3 4" key="1">
    <citation type="submission" date="2018-12" db="EMBL/GenBank/DDBJ databases">
        <authorList>
            <consortium name="Pathogen Informatics"/>
        </authorList>
    </citation>
    <scope>NUCLEOTIDE SEQUENCE [LARGE SCALE GENOMIC DNA]</scope>
    <source>
        <strain evidence="3 4">NCTC13652</strain>
    </source>
</reference>
<dbReference type="PROSITE" id="PS51450">
    <property type="entry name" value="LRR"/>
    <property type="match status" value="4"/>
</dbReference>
<dbReference type="Pfam" id="PF12799">
    <property type="entry name" value="LRR_4"/>
    <property type="match status" value="2"/>
</dbReference>
<gene>
    <name evidence="3" type="primary">inlA_1</name>
    <name evidence="3" type="ORF">NCTC13652_01609</name>
</gene>
<dbReference type="EMBL" id="LR134473">
    <property type="protein sequence ID" value="VEI03406.1"/>
    <property type="molecule type" value="Genomic_DNA"/>
</dbReference>
<dbReference type="InterPro" id="IPR025875">
    <property type="entry name" value="Leu-rich_rpt_4"/>
</dbReference>
<dbReference type="InterPro" id="IPR050836">
    <property type="entry name" value="SDS22/Internalin_LRR"/>
</dbReference>
<accession>A0A3S4WX82</accession>
<dbReference type="OrthoDB" id="7811098at2"/>
<organism evidence="3 4">
    <name type="scientific">Acidipropionibacterium jensenii</name>
    <dbReference type="NCBI Taxonomy" id="1749"/>
    <lineage>
        <taxon>Bacteria</taxon>
        <taxon>Bacillati</taxon>
        <taxon>Actinomycetota</taxon>
        <taxon>Actinomycetes</taxon>
        <taxon>Propionibacteriales</taxon>
        <taxon>Propionibacteriaceae</taxon>
        <taxon>Acidipropionibacterium</taxon>
    </lineage>
</organism>
<name>A0A3S4WX82_9ACTN</name>
<sequence>MPLSSPPRSVCASRGTRIPVAVAAASALVVGGLVAAPQIVTPTPAAAASGTTLDPANPIKLERFNFYSGVPTQFVRPVVLQKKVGDSWRTIFSGNTAATGKFRFTVHTGSNDTLRAFAARTTYRGKSYGQVGTTPVTVRPLNQSAAVSVVSAGGSDLVTASASPARLGRGLTLQRQNGSSWANVATAKSDAQGRKTFKIPSGAASDQYRVVVAAWNGAPVVTSASAAAAPETTLDPANPIKLERFNFYSGVPTQFVRPVVLQKKVGDSWRTIFSGNTAATGKFRFTVHTGSNDTLRAFAPVATYQGVRYGQTGTTPVTVKPLDQTVKLTLPSASAASSEVTVTVSSAPARVGRKVELQVQDGTGAWSAVGRGALDASGIASVKFTPRAEGSFTYRVVLDGWSGAPALTSATSALTVGKASVKIPDRTLLACANKALGHDSGAPVTKDDALSFTSLSCGSADNSGTISDLSGLEAFTNLTFLSVRGNQISDLAPLSTLTKLTILDIIDNHVSNIAPLSKTVNLLEFYADGNRISDLAPLSNLVNLQSLSVNGNQISDLTPLANIDQLQYAKLSNNKIVHLTPLSDHDQLFNLDVSGNQISDITPLASLTGLLYLTANDNQIVDITPLGKLALEIADLRNNKITDATPLSGMNFGPNVYLTGNPVCTASPTTNGCAS</sequence>
<dbReference type="PANTHER" id="PTHR46652:SF3">
    <property type="entry name" value="LEUCINE-RICH REPEAT-CONTAINING PROTEIN 9"/>
    <property type="match status" value="1"/>
</dbReference>
<dbReference type="PANTHER" id="PTHR46652">
    <property type="entry name" value="LEUCINE-RICH REPEAT AND IQ DOMAIN-CONTAINING PROTEIN 1-RELATED"/>
    <property type="match status" value="1"/>
</dbReference>
<dbReference type="Proteomes" id="UP000277858">
    <property type="component" value="Chromosome"/>
</dbReference>
<dbReference type="InterPro" id="IPR001611">
    <property type="entry name" value="Leu-rich_rpt"/>
</dbReference>
<dbReference type="SMART" id="SM00365">
    <property type="entry name" value="LRR_SD22"/>
    <property type="match status" value="4"/>
</dbReference>
<keyword evidence="1" id="KW-0433">Leucine-rich repeat</keyword>
<dbReference type="Gene3D" id="3.80.10.10">
    <property type="entry name" value="Ribonuclease Inhibitor"/>
    <property type="match status" value="1"/>
</dbReference>
<protein>
    <submittedName>
        <fullName evidence="3">Internalin-A</fullName>
    </submittedName>
</protein>
<proteinExistence type="predicted"/>
<keyword evidence="4" id="KW-1185">Reference proteome</keyword>
<evidence type="ECO:0000313" key="3">
    <source>
        <dbReference type="EMBL" id="VEI03406.1"/>
    </source>
</evidence>
<dbReference type="InterPro" id="IPR032675">
    <property type="entry name" value="LRR_dom_sf"/>
</dbReference>
<dbReference type="AlphaFoldDB" id="A0A3S4WX82"/>
<evidence type="ECO:0000313" key="4">
    <source>
        <dbReference type="Proteomes" id="UP000277858"/>
    </source>
</evidence>
<keyword evidence="2" id="KW-0677">Repeat</keyword>
<dbReference type="SUPFAM" id="SSF52058">
    <property type="entry name" value="L domain-like"/>
    <property type="match status" value="1"/>
</dbReference>